<organism evidence="1 2">
    <name type="scientific">Pseudomonas sivasensis</name>
    <dbReference type="NCBI Taxonomy" id="1880678"/>
    <lineage>
        <taxon>Bacteria</taxon>
        <taxon>Pseudomonadati</taxon>
        <taxon>Pseudomonadota</taxon>
        <taxon>Gammaproteobacteria</taxon>
        <taxon>Pseudomonadales</taxon>
        <taxon>Pseudomonadaceae</taxon>
        <taxon>Pseudomonas</taxon>
    </lineage>
</organism>
<protein>
    <submittedName>
        <fullName evidence="1">Uncharacterized protein</fullName>
    </submittedName>
</protein>
<keyword evidence="2" id="KW-1185">Reference proteome</keyword>
<dbReference type="Proteomes" id="UP001617213">
    <property type="component" value="Unassembled WGS sequence"/>
</dbReference>
<name>A0ABW8DZI8_9PSED</name>
<evidence type="ECO:0000313" key="1">
    <source>
        <dbReference type="EMBL" id="MFJ2679016.1"/>
    </source>
</evidence>
<proteinExistence type="predicted"/>
<sequence>MRDEEVRSVVNYVADVAGKTSFGSNGPSAIKDTGVLGLGVTWGCDAGLINSLACTRGAAITH</sequence>
<gene>
    <name evidence="1" type="ORF">ACIOWJ_13120</name>
</gene>
<reference evidence="1 2" key="1">
    <citation type="submission" date="2024-10" db="EMBL/GenBank/DDBJ databases">
        <title>The Natural Products Discovery Center: Release of the First 8490 Sequenced Strains for Exploring Actinobacteria Biosynthetic Diversity.</title>
        <authorList>
            <person name="Kalkreuter E."/>
            <person name="Kautsar S.A."/>
            <person name="Yang D."/>
            <person name="Bader C.D."/>
            <person name="Teijaro C.N."/>
            <person name="Fluegel L."/>
            <person name="Davis C.M."/>
            <person name="Simpson J.R."/>
            <person name="Lauterbach L."/>
            <person name="Steele A.D."/>
            <person name="Gui C."/>
            <person name="Meng S."/>
            <person name="Li G."/>
            <person name="Viehrig K."/>
            <person name="Ye F."/>
            <person name="Su P."/>
            <person name="Kiefer A.F."/>
            <person name="Nichols A."/>
            <person name="Cepeda A.J."/>
            <person name="Yan W."/>
            <person name="Fan B."/>
            <person name="Jiang Y."/>
            <person name="Adhikari A."/>
            <person name="Zheng C.-J."/>
            <person name="Schuster L."/>
            <person name="Cowan T.M."/>
            <person name="Smanski M.J."/>
            <person name="Chevrette M.G."/>
            <person name="De Carvalho L.P.S."/>
            <person name="Shen B."/>
        </authorList>
    </citation>
    <scope>NUCLEOTIDE SEQUENCE [LARGE SCALE GENOMIC DNA]</scope>
    <source>
        <strain evidence="1 2">NPDC087581</strain>
    </source>
</reference>
<accession>A0ABW8DZI8</accession>
<evidence type="ECO:0000313" key="2">
    <source>
        <dbReference type="Proteomes" id="UP001617213"/>
    </source>
</evidence>
<dbReference type="EMBL" id="JBIUWZ010000016">
    <property type="protein sequence ID" value="MFJ2679016.1"/>
    <property type="molecule type" value="Genomic_DNA"/>
</dbReference>
<comment type="caution">
    <text evidence="1">The sequence shown here is derived from an EMBL/GenBank/DDBJ whole genome shotgun (WGS) entry which is preliminary data.</text>
</comment>
<dbReference type="RefSeq" id="WP_181643525.1">
    <property type="nucleotide sequence ID" value="NZ_JAAOWU010000006.1"/>
</dbReference>